<dbReference type="EMBL" id="JAIWYP010000002">
    <property type="protein sequence ID" value="KAH3861497.1"/>
    <property type="molecule type" value="Genomic_DNA"/>
</dbReference>
<organism evidence="1 2">
    <name type="scientific">Dreissena polymorpha</name>
    <name type="common">Zebra mussel</name>
    <name type="synonym">Mytilus polymorpha</name>
    <dbReference type="NCBI Taxonomy" id="45954"/>
    <lineage>
        <taxon>Eukaryota</taxon>
        <taxon>Metazoa</taxon>
        <taxon>Spiralia</taxon>
        <taxon>Lophotrochozoa</taxon>
        <taxon>Mollusca</taxon>
        <taxon>Bivalvia</taxon>
        <taxon>Autobranchia</taxon>
        <taxon>Heteroconchia</taxon>
        <taxon>Euheterodonta</taxon>
        <taxon>Imparidentia</taxon>
        <taxon>Neoheterodontei</taxon>
        <taxon>Myida</taxon>
        <taxon>Dreissenoidea</taxon>
        <taxon>Dreissenidae</taxon>
        <taxon>Dreissena</taxon>
    </lineage>
</organism>
<gene>
    <name evidence="1" type="ORF">DPMN_024427</name>
</gene>
<dbReference type="AlphaFoldDB" id="A0A9D4RCB0"/>
<sequence length="74" mass="8013">MVVAPDLVRITGSVVVLKTDPTSETKRCCESALTFAFRGDWSLSGLAFAFRGDWPSSSVSTFGDCELFLCVIMS</sequence>
<proteinExistence type="predicted"/>
<comment type="caution">
    <text evidence="1">The sequence shown here is derived from an EMBL/GenBank/DDBJ whole genome shotgun (WGS) entry which is preliminary data.</text>
</comment>
<dbReference type="Proteomes" id="UP000828390">
    <property type="component" value="Unassembled WGS sequence"/>
</dbReference>
<accession>A0A9D4RCB0</accession>
<name>A0A9D4RCB0_DREPO</name>
<evidence type="ECO:0000313" key="2">
    <source>
        <dbReference type="Proteomes" id="UP000828390"/>
    </source>
</evidence>
<reference evidence="1" key="2">
    <citation type="submission" date="2020-11" db="EMBL/GenBank/DDBJ databases">
        <authorList>
            <person name="McCartney M.A."/>
            <person name="Auch B."/>
            <person name="Kono T."/>
            <person name="Mallez S."/>
            <person name="Becker A."/>
            <person name="Gohl D.M."/>
            <person name="Silverstein K.A.T."/>
            <person name="Koren S."/>
            <person name="Bechman K.B."/>
            <person name="Herman A."/>
            <person name="Abrahante J.E."/>
            <person name="Garbe J."/>
        </authorList>
    </citation>
    <scope>NUCLEOTIDE SEQUENCE</scope>
    <source>
        <strain evidence="1">Duluth1</strain>
        <tissue evidence="1">Whole animal</tissue>
    </source>
</reference>
<keyword evidence="2" id="KW-1185">Reference proteome</keyword>
<evidence type="ECO:0000313" key="1">
    <source>
        <dbReference type="EMBL" id="KAH3861497.1"/>
    </source>
</evidence>
<protein>
    <submittedName>
        <fullName evidence="1">Uncharacterized protein</fullName>
    </submittedName>
</protein>
<reference evidence="1" key="1">
    <citation type="journal article" date="2019" name="bioRxiv">
        <title>The Genome of the Zebra Mussel, Dreissena polymorpha: A Resource for Invasive Species Research.</title>
        <authorList>
            <person name="McCartney M.A."/>
            <person name="Auch B."/>
            <person name="Kono T."/>
            <person name="Mallez S."/>
            <person name="Zhang Y."/>
            <person name="Obille A."/>
            <person name="Becker A."/>
            <person name="Abrahante J.E."/>
            <person name="Garbe J."/>
            <person name="Badalamenti J.P."/>
            <person name="Herman A."/>
            <person name="Mangelson H."/>
            <person name="Liachko I."/>
            <person name="Sullivan S."/>
            <person name="Sone E.D."/>
            <person name="Koren S."/>
            <person name="Silverstein K.A.T."/>
            <person name="Beckman K.B."/>
            <person name="Gohl D.M."/>
        </authorList>
    </citation>
    <scope>NUCLEOTIDE SEQUENCE</scope>
    <source>
        <strain evidence="1">Duluth1</strain>
        <tissue evidence="1">Whole animal</tissue>
    </source>
</reference>